<feature type="non-terminal residue" evidence="1">
    <location>
        <position position="72"/>
    </location>
</feature>
<sequence length="72" mass="8150">DVASQQLMCLSTVGCAERNCFVIGDRRTLLCQYFLLVMIPSQDLPSFIDFVYKLQMFLPNVIGDLFANIVTI</sequence>
<dbReference type="EMBL" id="HACG01053390">
    <property type="protein sequence ID" value="CEL00261.1"/>
    <property type="molecule type" value="Transcribed_RNA"/>
</dbReference>
<accession>A0A0B7C6P7</accession>
<evidence type="ECO:0000313" key="1">
    <source>
        <dbReference type="EMBL" id="CEL00261.1"/>
    </source>
</evidence>
<gene>
    <name evidence="1" type="primary">ORF223269</name>
</gene>
<name>A0A0B7C6P7_9EUPU</name>
<organism evidence="1">
    <name type="scientific">Arion vulgaris</name>
    <dbReference type="NCBI Taxonomy" id="1028688"/>
    <lineage>
        <taxon>Eukaryota</taxon>
        <taxon>Metazoa</taxon>
        <taxon>Spiralia</taxon>
        <taxon>Lophotrochozoa</taxon>
        <taxon>Mollusca</taxon>
        <taxon>Gastropoda</taxon>
        <taxon>Heterobranchia</taxon>
        <taxon>Euthyneura</taxon>
        <taxon>Panpulmonata</taxon>
        <taxon>Eupulmonata</taxon>
        <taxon>Stylommatophora</taxon>
        <taxon>Helicina</taxon>
        <taxon>Arionoidea</taxon>
        <taxon>Arionidae</taxon>
        <taxon>Arion</taxon>
    </lineage>
</organism>
<protein>
    <submittedName>
        <fullName evidence="1">Uncharacterized protein</fullName>
    </submittedName>
</protein>
<reference evidence="1" key="1">
    <citation type="submission" date="2014-12" db="EMBL/GenBank/DDBJ databases">
        <title>Insight into the proteome of Arion vulgaris.</title>
        <authorList>
            <person name="Aradska J."/>
            <person name="Bulat T."/>
            <person name="Smidak R."/>
            <person name="Sarate P."/>
            <person name="Gangsoo J."/>
            <person name="Sialana F."/>
            <person name="Bilban M."/>
            <person name="Lubec G."/>
        </authorList>
    </citation>
    <scope>NUCLEOTIDE SEQUENCE</scope>
    <source>
        <tissue evidence="1">Skin</tissue>
    </source>
</reference>
<feature type="non-terminal residue" evidence="1">
    <location>
        <position position="1"/>
    </location>
</feature>
<proteinExistence type="predicted"/>
<dbReference type="AlphaFoldDB" id="A0A0B7C6P7"/>